<name>A0A3A4JWQ7_9NOCA</name>
<dbReference type="AlphaFoldDB" id="A0A3A4JWQ7"/>
<evidence type="ECO:0000313" key="2">
    <source>
        <dbReference type="Proteomes" id="UP000266677"/>
    </source>
</evidence>
<accession>A0A3A4JWQ7</accession>
<reference evidence="1 2" key="1">
    <citation type="submission" date="2018-09" db="EMBL/GenBank/DDBJ databases">
        <title>YIM PH21274 draft genome.</title>
        <authorList>
            <person name="Miao C."/>
        </authorList>
    </citation>
    <scope>NUCLEOTIDE SEQUENCE [LARGE SCALE GENOMIC DNA]</scope>
    <source>
        <strain evidence="1 2">YIM PH 21724</strain>
    </source>
</reference>
<sequence>MGNRDSVIHECCVARRTRLVVPEHRPLPESIPRCRFAHIQHWSGLGGPTRTLVRGYRPTRDGLVVIASELSDHRPGSVENFAALAEAFRVDWGGRLLVAPDAITWFAHHGDHTQPNLFTRIGLRWDGARYVDGTANHRLSAAEADTFLRDLVLDPVPEVLAQLRVA</sequence>
<keyword evidence="2" id="KW-1185">Reference proteome</keyword>
<dbReference type="Proteomes" id="UP000266677">
    <property type="component" value="Unassembled WGS sequence"/>
</dbReference>
<organism evidence="1 2">
    <name type="scientific">Nocardia panacis</name>
    <dbReference type="NCBI Taxonomy" id="2340916"/>
    <lineage>
        <taxon>Bacteria</taxon>
        <taxon>Bacillati</taxon>
        <taxon>Actinomycetota</taxon>
        <taxon>Actinomycetes</taxon>
        <taxon>Mycobacteriales</taxon>
        <taxon>Nocardiaceae</taxon>
        <taxon>Nocardia</taxon>
    </lineage>
</organism>
<comment type="caution">
    <text evidence="1">The sequence shown here is derived from an EMBL/GenBank/DDBJ whole genome shotgun (WGS) entry which is preliminary data.</text>
</comment>
<evidence type="ECO:0000313" key="1">
    <source>
        <dbReference type="EMBL" id="RJO68412.1"/>
    </source>
</evidence>
<protein>
    <submittedName>
        <fullName evidence="1">Uncharacterized protein</fullName>
    </submittedName>
</protein>
<gene>
    <name evidence="1" type="ORF">D5S18_33975</name>
</gene>
<proteinExistence type="predicted"/>
<dbReference type="EMBL" id="QZFU01000055">
    <property type="protein sequence ID" value="RJO68412.1"/>
    <property type="molecule type" value="Genomic_DNA"/>
</dbReference>